<accession>A0ABW6K603</accession>
<protein>
    <recommendedName>
        <fullName evidence="3">Phenylalanyl-tRNA synthetase subunit beta</fullName>
    </recommendedName>
</protein>
<evidence type="ECO:0000313" key="1">
    <source>
        <dbReference type="EMBL" id="MFE8699610.1"/>
    </source>
</evidence>
<keyword evidence="2" id="KW-1185">Reference proteome</keyword>
<evidence type="ECO:0008006" key="3">
    <source>
        <dbReference type="Google" id="ProtNLM"/>
    </source>
</evidence>
<dbReference type="EMBL" id="JBIACK010000001">
    <property type="protein sequence ID" value="MFE8699610.1"/>
    <property type="molecule type" value="Genomic_DNA"/>
</dbReference>
<proteinExistence type="predicted"/>
<comment type="caution">
    <text evidence="1">The sequence shown here is derived from an EMBL/GenBank/DDBJ whole genome shotgun (WGS) entry which is preliminary data.</text>
</comment>
<name>A0ABW6K603_9BACI</name>
<dbReference type="RefSeq" id="WP_389357951.1">
    <property type="nucleotide sequence ID" value="NZ_JBIACK010000001.1"/>
</dbReference>
<dbReference type="Proteomes" id="UP001601059">
    <property type="component" value="Unassembled WGS sequence"/>
</dbReference>
<gene>
    <name evidence="1" type="ORF">ACFYKX_03115</name>
</gene>
<sequence length="140" mass="15523">MKVIKFFVIFIVALGVIGYGLYHFGTSFASEKLVDTVTTELESSGELEKIKQTIESDPELSAFIAEAKTADTSSLPFSTKEEATKILIKKVGITELNNIRMKVQNGSATTEEILADIQNKLTEEEILALKVIAYKKLYNK</sequence>
<reference evidence="1 2" key="1">
    <citation type="submission" date="2024-08" db="EMBL/GenBank/DDBJ databases">
        <title>Two novel Cytobacillus novel species.</title>
        <authorList>
            <person name="Liu G."/>
        </authorList>
    </citation>
    <scope>NUCLEOTIDE SEQUENCE [LARGE SCALE GENOMIC DNA]</scope>
    <source>
        <strain evidence="1 2">FJAT-54145</strain>
    </source>
</reference>
<organism evidence="1 2">
    <name type="scientific">Cytobacillus spartinae</name>
    <dbReference type="NCBI Taxonomy" id="3299023"/>
    <lineage>
        <taxon>Bacteria</taxon>
        <taxon>Bacillati</taxon>
        <taxon>Bacillota</taxon>
        <taxon>Bacilli</taxon>
        <taxon>Bacillales</taxon>
        <taxon>Bacillaceae</taxon>
        <taxon>Cytobacillus</taxon>
    </lineage>
</organism>
<evidence type="ECO:0000313" key="2">
    <source>
        <dbReference type="Proteomes" id="UP001601059"/>
    </source>
</evidence>